<dbReference type="AlphaFoldDB" id="A0A367LRC5"/>
<sequence length="181" mass="20882">MSGEHSAFFYGTLVILPTPTRAGESLLILTHRQMAPEVFFSVCYGLERPPQPIRDLHTFTAAVLDGYCRHRVRLADYPAVVAEAGRSVRGIYATGLTDANIHKLDHFEGEEYERVEVEVELREMRGDEEVAGERKRTFVYVFLPREDLEMGEWDFEAFRREKMAVWTRQRWGDVDGHSTTI</sequence>
<dbReference type="SUPFAM" id="SSF110857">
    <property type="entry name" value="Gamma-glutamyl cyclotransferase-like"/>
    <property type="match status" value="1"/>
</dbReference>
<dbReference type="InterPro" id="IPR045038">
    <property type="entry name" value="AIG2-like"/>
</dbReference>
<dbReference type="PANTHER" id="PTHR31544:SF2">
    <property type="entry name" value="AIG2-LIKE PROTEIN D"/>
    <property type="match status" value="1"/>
</dbReference>
<dbReference type="OrthoDB" id="1044435at2759"/>
<comment type="similarity">
    <text evidence="1">Belongs to the gamma-glutamylcyclotransferase family.</text>
</comment>
<reference evidence="5 6" key="1">
    <citation type="journal article" date="2015" name="BMC Genomics">
        <title>Insights from the genome of Ophiocordyceps polyrhachis-furcata to pathogenicity and host specificity in insect fungi.</title>
        <authorList>
            <person name="Wichadakul D."/>
            <person name="Kobmoo N."/>
            <person name="Ingsriswang S."/>
            <person name="Tangphatsornruang S."/>
            <person name="Chantasingh D."/>
            <person name="Luangsa-ard J.J."/>
            <person name="Eurwilaichitr L."/>
        </authorList>
    </citation>
    <scope>NUCLEOTIDE SEQUENCE [LARGE SCALE GENOMIC DNA]</scope>
    <source>
        <strain evidence="5 6">BCC 54312</strain>
    </source>
</reference>
<dbReference type="Proteomes" id="UP000253664">
    <property type="component" value="Unassembled WGS sequence"/>
</dbReference>
<gene>
    <name evidence="5" type="ORF">L249_2068</name>
</gene>
<evidence type="ECO:0000313" key="6">
    <source>
        <dbReference type="Proteomes" id="UP000253664"/>
    </source>
</evidence>
<evidence type="ECO:0000259" key="4">
    <source>
        <dbReference type="Pfam" id="PF06094"/>
    </source>
</evidence>
<dbReference type="InterPro" id="IPR009288">
    <property type="entry name" value="AIG2-like_dom"/>
</dbReference>
<dbReference type="PANTHER" id="PTHR31544">
    <property type="entry name" value="AIG2-LIKE PROTEIN D"/>
    <property type="match status" value="1"/>
</dbReference>
<dbReference type="Gene3D" id="3.10.490.10">
    <property type="entry name" value="Gamma-glutamyl cyclotransferase-like"/>
    <property type="match status" value="1"/>
</dbReference>
<evidence type="ECO:0000313" key="5">
    <source>
        <dbReference type="EMBL" id="RCI16969.1"/>
    </source>
</evidence>
<feature type="domain" description="Gamma-glutamylcyclotransferase AIG2-like" evidence="4">
    <location>
        <begin position="59"/>
        <end position="154"/>
    </location>
</feature>
<protein>
    <recommendedName>
        <fullName evidence="3">Putative gamma-glutamylcyclotransferase</fullName>
    </recommendedName>
</protein>
<dbReference type="InterPro" id="IPR013024">
    <property type="entry name" value="GGCT-like"/>
</dbReference>
<proteinExistence type="inferred from homology"/>
<keyword evidence="6" id="KW-1185">Reference proteome</keyword>
<dbReference type="EMBL" id="LKCN02000001">
    <property type="protein sequence ID" value="RCI16969.1"/>
    <property type="molecule type" value="Genomic_DNA"/>
</dbReference>
<accession>A0A367LRC5</accession>
<comment type="caution">
    <text evidence="5">The sequence shown here is derived from an EMBL/GenBank/DDBJ whole genome shotgun (WGS) entry which is preliminary data.</text>
</comment>
<dbReference type="InterPro" id="IPR036568">
    <property type="entry name" value="GGCT-like_sf"/>
</dbReference>
<evidence type="ECO:0000256" key="1">
    <source>
        <dbReference type="ARBA" id="ARBA00008861"/>
    </source>
</evidence>
<name>A0A367LRC5_9HYPO</name>
<dbReference type="Pfam" id="PF06094">
    <property type="entry name" value="GGACT"/>
    <property type="match status" value="1"/>
</dbReference>
<keyword evidence="2" id="KW-0808">Transferase</keyword>
<evidence type="ECO:0000256" key="3">
    <source>
        <dbReference type="ARBA" id="ARBA00030602"/>
    </source>
</evidence>
<dbReference type="CDD" id="cd06661">
    <property type="entry name" value="GGCT_like"/>
    <property type="match status" value="1"/>
</dbReference>
<evidence type="ECO:0000256" key="2">
    <source>
        <dbReference type="ARBA" id="ARBA00022679"/>
    </source>
</evidence>
<dbReference type="GO" id="GO:0016740">
    <property type="term" value="F:transferase activity"/>
    <property type="evidence" value="ECO:0007669"/>
    <property type="project" value="UniProtKB-KW"/>
</dbReference>
<organism evidence="5 6">
    <name type="scientific">Ophiocordyceps polyrhachis-furcata BCC 54312</name>
    <dbReference type="NCBI Taxonomy" id="1330021"/>
    <lineage>
        <taxon>Eukaryota</taxon>
        <taxon>Fungi</taxon>
        <taxon>Dikarya</taxon>
        <taxon>Ascomycota</taxon>
        <taxon>Pezizomycotina</taxon>
        <taxon>Sordariomycetes</taxon>
        <taxon>Hypocreomycetidae</taxon>
        <taxon>Hypocreales</taxon>
        <taxon>Ophiocordycipitaceae</taxon>
        <taxon>Ophiocordyceps</taxon>
    </lineage>
</organism>